<feature type="domain" description="Reverse transcriptase zinc-binding" evidence="2">
    <location>
        <begin position="149"/>
        <end position="239"/>
    </location>
</feature>
<reference evidence="4" key="1">
    <citation type="journal article" date="2018" name="Nat. Plants">
        <title>Whole-genome landscape of Medicago truncatula symbiotic genes.</title>
        <authorList>
            <person name="Pecrix Y."/>
            <person name="Staton S.E."/>
            <person name="Sallet E."/>
            <person name="Lelandais-Briere C."/>
            <person name="Moreau S."/>
            <person name="Carrere S."/>
            <person name="Blein T."/>
            <person name="Jardinaud M.F."/>
            <person name="Latrasse D."/>
            <person name="Zouine M."/>
            <person name="Zahm M."/>
            <person name="Kreplak J."/>
            <person name="Mayjonade B."/>
            <person name="Satge C."/>
            <person name="Perez M."/>
            <person name="Cauet S."/>
            <person name="Marande W."/>
            <person name="Chantry-Darmon C."/>
            <person name="Lopez-Roques C."/>
            <person name="Bouchez O."/>
            <person name="Berard A."/>
            <person name="Debelle F."/>
            <person name="Munos S."/>
            <person name="Bendahmane A."/>
            <person name="Berges H."/>
            <person name="Niebel A."/>
            <person name="Buitink J."/>
            <person name="Frugier F."/>
            <person name="Benhamed M."/>
            <person name="Crespi M."/>
            <person name="Gouzy J."/>
            <person name="Gamas P."/>
        </authorList>
    </citation>
    <scope>NUCLEOTIDE SEQUENCE [LARGE SCALE GENOMIC DNA]</scope>
    <source>
        <strain evidence="4">cv. Jemalong A17</strain>
    </source>
</reference>
<dbReference type="InterPro" id="IPR052929">
    <property type="entry name" value="RNase_H-like_EbsB-rel"/>
</dbReference>
<keyword evidence="3" id="KW-0695">RNA-directed DNA polymerase</keyword>
<dbReference type="GO" id="GO:0003676">
    <property type="term" value="F:nucleic acid binding"/>
    <property type="evidence" value="ECO:0007669"/>
    <property type="project" value="InterPro"/>
</dbReference>
<protein>
    <submittedName>
        <fullName evidence="3">Putative ribonuclease H-like domain, reverse transcriptase zinc-binding domain-containing protein</fullName>
    </submittedName>
</protein>
<dbReference type="SUPFAM" id="SSF53098">
    <property type="entry name" value="Ribonuclease H-like"/>
    <property type="match status" value="1"/>
</dbReference>
<evidence type="ECO:0000313" key="4">
    <source>
        <dbReference type="Proteomes" id="UP000265566"/>
    </source>
</evidence>
<dbReference type="PANTHER" id="PTHR47074:SF11">
    <property type="entry name" value="REVERSE TRANSCRIPTASE-LIKE PROTEIN"/>
    <property type="match status" value="1"/>
</dbReference>
<dbReference type="GO" id="GO:0004523">
    <property type="term" value="F:RNA-DNA hybrid ribonuclease activity"/>
    <property type="evidence" value="ECO:0007669"/>
    <property type="project" value="InterPro"/>
</dbReference>
<dbReference type="Gene3D" id="3.30.420.10">
    <property type="entry name" value="Ribonuclease H-like superfamily/Ribonuclease H"/>
    <property type="match status" value="1"/>
</dbReference>
<dbReference type="CDD" id="cd06222">
    <property type="entry name" value="RNase_H_like"/>
    <property type="match status" value="1"/>
</dbReference>
<dbReference type="InterPro" id="IPR036397">
    <property type="entry name" value="RNaseH_sf"/>
</dbReference>
<dbReference type="EMBL" id="PSQE01000001">
    <property type="protein sequence ID" value="RHN82445.1"/>
    <property type="molecule type" value="Genomic_DNA"/>
</dbReference>
<feature type="domain" description="RNase H type-1" evidence="1">
    <location>
        <begin position="344"/>
        <end position="465"/>
    </location>
</feature>
<dbReference type="Proteomes" id="UP000265566">
    <property type="component" value="Chromosome 1"/>
</dbReference>
<keyword evidence="3" id="KW-0808">Transferase</keyword>
<dbReference type="GO" id="GO:0003964">
    <property type="term" value="F:RNA-directed DNA polymerase activity"/>
    <property type="evidence" value="ECO:0007669"/>
    <property type="project" value="UniProtKB-KW"/>
</dbReference>
<dbReference type="Pfam" id="PF13966">
    <property type="entry name" value="zf-RVT"/>
    <property type="match status" value="1"/>
</dbReference>
<dbReference type="InterPro" id="IPR002156">
    <property type="entry name" value="RNaseH_domain"/>
</dbReference>
<evidence type="ECO:0000313" key="3">
    <source>
        <dbReference type="EMBL" id="RHN82445.1"/>
    </source>
</evidence>
<keyword evidence="3" id="KW-0548">Nucleotidyltransferase</keyword>
<proteinExistence type="predicted"/>
<dbReference type="InterPro" id="IPR012337">
    <property type="entry name" value="RNaseH-like_sf"/>
</dbReference>
<sequence>MLGKQSWKLLSDSSSLFSRILKAKYFPRRDFLDANLGHNPSYTWRSLWSTQSLLTLGHRWKIGNGSQNNVWNMPWICNSPTLKPSTPPLLHYEDLTVNYLLNPDGNSWNIPLVQSLFNHSDAASIVSMPLFPRLHSDQRIWKLTTDGSYTVKSAYCICLDLIAAATPVQHDSRWNSIWKLQIPPRVRAFLWRLAQQCLPTRSNLLASGIPCDDTCVTCEQLAESQIHVFFICPKAISFWELLGVDHIIRDLLLTANNCAAMFFDLLDRLQPQQQTLVAMTLWSLWKSRNSKLWDASDTTPSFTVTRAKDTLNEWCYMQRAKVPVHHAISAHTWIKPPVGKIKCNVDAAAFNNNYVMGFGMCFRDFKGTLLLGKSDFYHSSATILEAESLGLLDAIKVAISNGMHVVLFETDSKILSDAINSNFTPSNEFGDLVIQCKSLLLDRPDFVVPYIKRQANGVAHSIARASLSNPSPIFFIM</sequence>
<organism evidence="3 4">
    <name type="scientific">Medicago truncatula</name>
    <name type="common">Barrel medic</name>
    <name type="synonym">Medicago tribuloides</name>
    <dbReference type="NCBI Taxonomy" id="3880"/>
    <lineage>
        <taxon>Eukaryota</taxon>
        <taxon>Viridiplantae</taxon>
        <taxon>Streptophyta</taxon>
        <taxon>Embryophyta</taxon>
        <taxon>Tracheophyta</taxon>
        <taxon>Spermatophyta</taxon>
        <taxon>Magnoliopsida</taxon>
        <taxon>eudicotyledons</taxon>
        <taxon>Gunneridae</taxon>
        <taxon>Pentapetalae</taxon>
        <taxon>rosids</taxon>
        <taxon>fabids</taxon>
        <taxon>Fabales</taxon>
        <taxon>Fabaceae</taxon>
        <taxon>Papilionoideae</taxon>
        <taxon>50 kb inversion clade</taxon>
        <taxon>NPAAA clade</taxon>
        <taxon>Hologalegina</taxon>
        <taxon>IRL clade</taxon>
        <taxon>Trifolieae</taxon>
        <taxon>Medicago</taxon>
    </lineage>
</organism>
<dbReference type="InterPro" id="IPR044730">
    <property type="entry name" value="RNase_H-like_dom_plant"/>
</dbReference>
<gene>
    <name evidence="3" type="ORF">MtrunA17_Chr1g0209991</name>
</gene>
<dbReference type="AlphaFoldDB" id="A0A396K3Z0"/>
<dbReference type="Gramene" id="rna6612">
    <property type="protein sequence ID" value="RHN82445.1"/>
    <property type="gene ID" value="gene6612"/>
</dbReference>
<dbReference type="Pfam" id="PF13456">
    <property type="entry name" value="RVT_3"/>
    <property type="match status" value="1"/>
</dbReference>
<evidence type="ECO:0000259" key="2">
    <source>
        <dbReference type="Pfam" id="PF13966"/>
    </source>
</evidence>
<name>A0A396K3Z0_MEDTR</name>
<comment type="caution">
    <text evidence="3">The sequence shown here is derived from an EMBL/GenBank/DDBJ whole genome shotgun (WGS) entry which is preliminary data.</text>
</comment>
<dbReference type="PANTHER" id="PTHR47074">
    <property type="entry name" value="BNAC02G40300D PROTEIN"/>
    <property type="match status" value="1"/>
</dbReference>
<evidence type="ECO:0000259" key="1">
    <source>
        <dbReference type="Pfam" id="PF13456"/>
    </source>
</evidence>
<accession>A0A396K3Z0</accession>
<dbReference type="InterPro" id="IPR026960">
    <property type="entry name" value="RVT-Znf"/>
</dbReference>